<keyword evidence="5 7" id="KW-0378">Hydrolase</keyword>
<dbReference type="NCBIfam" id="TIGR02227">
    <property type="entry name" value="sigpep_I_bact"/>
    <property type="match status" value="1"/>
</dbReference>
<dbReference type="GO" id="GO:0016020">
    <property type="term" value="C:membrane"/>
    <property type="evidence" value="ECO:0007669"/>
    <property type="project" value="UniProtKB-SubCell"/>
</dbReference>
<dbReference type="OrthoDB" id="9802919at2"/>
<dbReference type="EMBL" id="SLWK01000018">
    <property type="protein sequence ID" value="TCO04424.1"/>
    <property type="molecule type" value="Genomic_DNA"/>
</dbReference>
<dbReference type="GO" id="GO:0004252">
    <property type="term" value="F:serine-type endopeptidase activity"/>
    <property type="evidence" value="ECO:0007669"/>
    <property type="project" value="InterPro"/>
</dbReference>
<protein>
    <recommendedName>
        <fullName evidence="4 7">Signal peptidase I</fullName>
        <ecNumber evidence="3 7">3.4.21.89</ecNumber>
    </recommendedName>
</protein>
<evidence type="ECO:0000313" key="10">
    <source>
        <dbReference type="Proteomes" id="UP000295221"/>
    </source>
</evidence>
<gene>
    <name evidence="9" type="ORF">EV194_11813</name>
</gene>
<dbReference type="AlphaFoldDB" id="A0A4V2RVI2"/>
<evidence type="ECO:0000256" key="2">
    <source>
        <dbReference type="ARBA" id="ARBA00009370"/>
    </source>
</evidence>
<evidence type="ECO:0000259" key="8">
    <source>
        <dbReference type="Pfam" id="PF10502"/>
    </source>
</evidence>
<dbReference type="SUPFAM" id="SSF51306">
    <property type="entry name" value="LexA/Signal peptidase"/>
    <property type="match status" value="1"/>
</dbReference>
<evidence type="ECO:0000313" key="9">
    <source>
        <dbReference type="EMBL" id="TCO04424.1"/>
    </source>
</evidence>
<dbReference type="Proteomes" id="UP000295221">
    <property type="component" value="Unassembled WGS sequence"/>
</dbReference>
<keyword evidence="7" id="KW-0472">Membrane</keyword>
<dbReference type="PANTHER" id="PTHR43390">
    <property type="entry name" value="SIGNAL PEPTIDASE I"/>
    <property type="match status" value="1"/>
</dbReference>
<reference evidence="9 10" key="1">
    <citation type="submission" date="2019-03" db="EMBL/GenBank/DDBJ databases">
        <title>Genomic Encyclopedia of Type Strains, Phase IV (KMG-IV): sequencing the most valuable type-strain genomes for metagenomic binning, comparative biology and taxonomic classification.</title>
        <authorList>
            <person name="Goeker M."/>
        </authorList>
    </citation>
    <scope>NUCLEOTIDE SEQUENCE [LARGE SCALE GENOMIC DNA]</scope>
    <source>
        <strain evidence="9 10">DSM 24179</strain>
    </source>
</reference>
<dbReference type="PRINTS" id="PR00727">
    <property type="entry name" value="LEADERPTASE"/>
</dbReference>
<proteinExistence type="inferred from homology"/>
<comment type="caution">
    <text evidence="9">The sequence shown here is derived from an EMBL/GenBank/DDBJ whole genome shotgun (WGS) entry which is preliminary data.</text>
</comment>
<evidence type="ECO:0000256" key="1">
    <source>
        <dbReference type="ARBA" id="ARBA00000677"/>
    </source>
</evidence>
<feature type="transmembrane region" description="Helical" evidence="7">
    <location>
        <begin position="12"/>
        <end position="41"/>
    </location>
</feature>
<dbReference type="InterPro" id="IPR000223">
    <property type="entry name" value="Pept_S26A_signal_pept_1"/>
</dbReference>
<feature type="domain" description="Peptidase S26" evidence="8">
    <location>
        <begin position="65"/>
        <end position="200"/>
    </location>
</feature>
<comment type="similarity">
    <text evidence="2 7">Belongs to the peptidase S26 family.</text>
</comment>
<dbReference type="Gene3D" id="2.10.109.10">
    <property type="entry name" value="Umud Fragment, subunit A"/>
    <property type="match status" value="2"/>
</dbReference>
<keyword evidence="7" id="KW-1133">Transmembrane helix</keyword>
<keyword evidence="10" id="KW-1185">Reference proteome</keyword>
<name>A0A4V2RVI2_9BACT</name>
<dbReference type="Pfam" id="PF10502">
    <property type="entry name" value="Peptidase_S26"/>
    <property type="match status" value="2"/>
</dbReference>
<dbReference type="InterPro" id="IPR019757">
    <property type="entry name" value="Pept_S26A_signal_pept_1_Lys-AS"/>
</dbReference>
<feature type="active site" evidence="6">
    <location>
        <position position="171"/>
    </location>
</feature>
<evidence type="ECO:0000256" key="5">
    <source>
        <dbReference type="ARBA" id="ARBA00022801"/>
    </source>
</evidence>
<dbReference type="GO" id="GO:0006465">
    <property type="term" value="P:signal peptide processing"/>
    <property type="evidence" value="ECO:0007669"/>
    <property type="project" value="InterPro"/>
</dbReference>
<dbReference type="GO" id="GO:0009003">
    <property type="term" value="F:signal peptidase activity"/>
    <property type="evidence" value="ECO:0007669"/>
    <property type="project" value="UniProtKB-EC"/>
</dbReference>
<accession>A0A4V2RVI2</accession>
<evidence type="ECO:0000256" key="3">
    <source>
        <dbReference type="ARBA" id="ARBA00013208"/>
    </source>
</evidence>
<keyword evidence="7" id="KW-0812">Transmembrane</keyword>
<dbReference type="PANTHER" id="PTHR43390:SF1">
    <property type="entry name" value="CHLOROPLAST PROCESSING PEPTIDASE"/>
    <property type="match status" value="1"/>
</dbReference>
<feature type="domain" description="Peptidase S26" evidence="8">
    <location>
        <begin position="335"/>
        <end position="369"/>
    </location>
</feature>
<feature type="active site" evidence="6">
    <location>
        <position position="90"/>
    </location>
</feature>
<comment type="subcellular location">
    <subcellularLocation>
        <location evidence="7">Membrane</location>
        <topology evidence="7">Single-pass type II membrane protein</topology>
    </subcellularLocation>
</comment>
<organism evidence="9 10">
    <name type="scientific">Natronoflexus pectinivorans</name>
    <dbReference type="NCBI Taxonomy" id="682526"/>
    <lineage>
        <taxon>Bacteria</taxon>
        <taxon>Pseudomonadati</taxon>
        <taxon>Bacteroidota</taxon>
        <taxon>Bacteroidia</taxon>
        <taxon>Marinilabiliales</taxon>
        <taxon>Marinilabiliaceae</taxon>
        <taxon>Natronoflexus</taxon>
    </lineage>
</organism>
<dbReference type="RefSeq" id="WP_132435274.1">
    <property type="nucleotide sequence ID" value="NZ_SLWK01000018.1"/>
</dbReference>
<comment type="caution">
    <text evidence="7">Lacks conserved residue(s) required for the propagation of feature annotation.</text>
</comment>
<keyword evidence="7" id="KW-0645">Protease</keyword>
<sequence length="387" mass="45031">MNIKLMNIKLLNYIFPMAILIHLFLAIWWMAVGWGIVWLLFWAATSKLPVIARFRKISWLIYPLVIIGSVLAAVTFKTLFFGVYTIPSGSMEKTIVPGDVVYVNNLAYGPRLPYSPYEISWVNLLVWFWEGKNADTERRWWSYNRLKGYSAPKRGDVAVFNHPHNGNIFIKRIAGLPGDTLQIIHGELYINGNKQETPKNRLFYSNVGFESMQDGYFILDSLNLKMNHLHRTSGKNQFNGYVTKREMDILNAHPRVIYAGIEPNRPDTAWSVFPHSHQLSWNIDNYGPYIIPQKGLVMERTPDNLAIYEDLMNYDAQFRSSHINDDCGYFTFCCNYYFFMGDNFHDSEDSRYFGPVREEYLIGKASFIIFSSSKNNKAMSRILRRLR</sequence>
<dbReference type="PROSITE" id="PS00761">
    <property type="entry name" value="SPASE_I_3"/>
    <property type="match status" value="1"/>
</dbReference>
<dbReference type="InterPro" id="IPR036286">
    <property type="entry name" value="LexA/Signal_pep-like_sf"/>
</dbReference>
<dbReference type="PROSITE" id="PS00760">
    <property type="entry name" value="SPASE_I_2"/>
    <property type="match status" value="1"/>
</dbReference>
<dbReference type="InterPro" id="IPR019758">
    <property type="entry name" value="Pept_S26A_signal_pept_1_CS"/>
</dbReference>
<evidence type="ECO:0000256" key="6">
    <source>
        <dbReference type="PIRSR" id="PIRSR600223-1"/>
    </source>
</evidence>
<dbReference type="InterPro" id="IPR019533">
    <property type="entry name" value="Peptidase_S26"/>
</dbReference>
<feature type="transmembrane region" description="Helical" evidence="7">
    <location>
        <begin position="61"/>
        <end position="84"/>
    </location>
</feature>
<comment type="catalytic activity">
    <reaction evidence="1 7">
        <text>Cleavage of hydrophobic, N-terminal signal or leader sequences from secreted and periplasmic proteins.</text>
        <dbReference type="EC" id="3.4.21.89"/>
    </reaction>
</comment>
<dbReference type="CDD" id="cd06530">
    <property type="entry name" value="S26_SPase_I"/>
    <property type="match status" value="2"/>
</dbReference>
<evidence type="ECO:0000256" key="4">
    <source>
        <dbReference type="ARBA" id="ARBA00019232"/>
    </source>
</evidence>
<evidence type="ECO:0000256" key="7">
    <source>
        <dbReference type="RuleBase" id="RU362042"/>
    </source>
</evidence>
<dbReference type="EC" id="3.4.21.89" evidence="3 7"/>